<keyword evidence="4" id="KW-0732">Signal</keyword>
<dbReference type="GO" id="GO:0016788">
    <property type="term" value="F:hydrolase activity, acting on ester bonds"/>
    <property type="evidence" value="ECO:0007669"/>
    <property type="project" value="InterPro"/>
</dbReference>
<evidence type="ECO:0000313" key="7">
    <source>
        <dbReference type="Proteomes" id="UP000095300"/>
    </source>
</evidence>
<dbReference type="AlphaFoldDB" id="A0A1I8P3D7"/>
<dbReference type="Proteomes" id="UP000095300">
    <property type="component" value="Unassembled WGS sequence"/>
</dbReference>
<protein>
    <recommendedName>
        <fullName evidence="2">Lipase</fullName>
    </recommendedName>
</protein>
<dbReference type="InterPro" id="IPR029058">
    <property type="entry name" value="AB_hydrolase_fold"/>
</dbReference>
<dbReference type="SUPFAM" id="SSF53474">
    <property type="entry name" value="alpha/beta-Hydrolases"/>
    <property type="match status" value="1"/>
</dbReference>
<comment type="similarity">
    <text evidence="1 2">Belongs to the AB hydrolase superfamily. Lipase family.</text>
</comment>
<dbReference type="Pfam" id="PF04083">
    <property type="entry name" value="Abhydro_lipase"/>
    <property type="match status" value="1"/>
</dbReference>
<evidence type="ECO:0000313" key="6">
    <source>
        <dbReference type="EnsemblMetazoa" id="SCAU004483-PA"/>
    </source>
</evidence>
<proteinExistence type="inferred from homology"/>
<accession>A0A1I8P3D7</accession>
<evidence type="ECO:0000256" key="1">
    <source>
        <dbReference type="ARBA" id="ARBA00010701"/>
    </source>
</evidence>
<dbReference type="InterPro" id="IPR025483">
    <property type="entry name" value="Lipase_euk"/>
</dbReference>
<feature type="chain" id="PRO_5009325955" description="Lipase" evidence="4">
    <location>
        <begin position="20"/>
        <end position="410"/>
    </location>
</feature>
<gene>
    <name evidence="6" type="primary">106093699</name>
</gene>
<dbReference type="Gene3D" id="3.40.50.1820">
    <property type="entry name" value="alpha/beta hydrolase"/>
    <property type="match status" value="1"/>
</dbReference>
<feature type="active site" description="Charge relay system" evidence="3">
    <location>
        <position position="349"/>
    </location>
</feature>
<evidence type="ECO:0000259" key="5">
    <source>
        <dbReference type="Pfam" id="PF04083"/>
    </source>
</evidence>
<organism evidence="6 7">
    <name type="scientific">Stomoxys calcitrans</name>
    <name type="common">Stable fly</name>
    <name type="synonym">Conops calcitrans</name>
    <dbReference type="NCBI Taxonomy" id="35570"/>
    <lineage>
        <taxon>Eukaryota</taxon>
        <taxon>Metazoa</taxon>
        <taxon>Ecdysozoa</taxon>
        <taxon>Arthropoda</taxon>
        <taxon>Hexapoda</taxon>
        <taxon>Insecta</taxon>
        <taxon>Pterygota</taxon>
        <taxon>Neoptera</taxon>
        <taxon>Endopterygota</taxon>
        <taxon>Diptera</taxon>
        <taxon>Brachycera</taxon>
        <taxon>Muscomorpha</taxon>
        <taxon>Muscoidea</taxon>
        <taxon>Muscidae</taxon>
        <taxon>Stomoxys</taxon>
    </lineage>
</organism>
<dbReference type="VEuPathDB" id="VectorBase:SCAU004483"/>
<dbReference type="PIRSF" id="PIRSF000862">
    <property type="entry name" value="Steryl_ester_lip"/>
    <property type="match status" value="1"/>
</dbReference>
<evidence type="ECO:0000256" key="3">
    <source>
        <dbReference type="PIRSR" id="PIRSR000862-1"/>
    </source>
</evidence>
<reference evidence="6" key="1">
    <citation type="submission" date="2020-05" db="UniProtKB">
        <authorList>
            <consortium name="EnsemblMetazoa"/>
        </authorList>
    </citation>
    <scope>IDENTIFICATION</scope>
    <source>
        <strain evidence="6">USDA</strain>
    </source>
</reference>
<feature type="active site" description="Charge relay system" evidence="3">
    <location>
        <position position="380"/>
    </location>
</feature>
<dbReference type="GO" id="GO:0016042">
    <property type="term" value="P:lipid catabolic process"/>
    <property type="evidence" value="ECO:0007669"/>
    <property type="project" value="UniProtKB-KW"/>
</dbReference>
<name>A0A1I8P3D7_STOCA</name>
<keyword evidence="2" id="KW-0378">Hydrolase</keyword>
<evidence type="ECO:0000256" key="2">
    <source>
        <dbReference type="PIRNR" id="PIRNR000862"/>
    </source>
</evidence>
<dbReference type="STRING" id="35570.A0A1I8P3D7"/>
<feature type="signal peptide" evidence="4">
    <location>
        <begin position="1"/>
        <end position="19"/>
    </location>
</feature>
<dbReference type="InterPro" id="IPR006693">
    <property type="entry name" value="AB_hydrolase_lipase"/>
</dbReference>
<feature type="domain" description="Partial AB-hydrolase lipase" evidence="5">
    <location>
        <begin position="33"/>
        <end position="98"/>
    </location>
</feature>
<feature type="active site" description="Nucleophile" evidence="3">
    <location>
        <position position="174"/>
    </location>
</feature>
<keyword evidence="2" id="KW-0442">Lipid degradation</keyword>
<evidence type="ECO:0000256" key="4">
    <source>
        <dbReference type="SAM" id="SignalP"/>
    </source>
</evidence>
<dbReference type="KEGG" id="scac:106093699"/>
<keyword evidence="7" id="KW-1185">Reference proteome</keyword>
<keyword evidence="2" id="KW-0443">Lipid metabolism</keyword>
<dbReference type="EnsemblMetazoa" id="SCAU004483-RA">
    <property type="protein sequence ID" value="SCAU004483-PA"/>
    <property type="gene ID" value="SCAU004483"/>
</dbReference>
<sequence>MKALFIISLLIIPLLLIVFRPEHKPNTLITLERVERAGYACETYEIFTKDGYGLSIFRIGNSKANRSGRSSSTTAPQSKPVVLLMHGITSSSDVWVIEGLANPLAYDLVDQGYDVWLGNSRGNAYGLRHLNMSSEDRQFWRFTFHEIGTIDLPDIIDFILKQTHETSLHYVGYSQGTSIGFVLLSTQPQYNMKFKTINMLAPVVYINHIRTVLKHLAGFVGTYTPLYPFLSDRPMFGSKILRYLLGIEACRSVHANPTFCAFIVHRLFGGYSGYMDKSILPDLFNSQPTTCSLHQALHFLQLYHSKQFLQYDLGPEGNQRRYNQSTPPLYNLSNINPRYPIHLFYSDYDEYSSKKDAEALAEILGNRSATHFIDLEHFAHVDFVWGSNIKEVINKPILEIINAAEKNSAA</sequence>
<dbReference type="PANTHER" id="PTHR11005">
    <property type="entry name" value="LYSOSOMAL ACID LIPASE-RELATED"/>
    <property type="match status" value="1"/>
</dbReference>
<dbReference type="FunFam" id="3.40.50.1820:FF:000179">
    <property type="entry name" value="Lipase"/>
    <property type="match status" value="1"/>
</dbReference>
<dbReference type="OrthoDB" id="9974421at2759"/>